<dbReference type="PANTHER" id="PTHR30620:SF77">
    <property type="entry name" value="LYSOSOMAL BETA GLUCOSIDASE-LIKE"/>
    <property type="match status" value="1"/>
</dbReference>
<evidence type="ECO:0000313" key="5">
    <source>
        <dbReference type="EMBL" id="TRD10981.1"/>
    </source>
</evidence>
<evidence type="ECO:0000259" key="4">
    <source>
        <dbReference type="Pfam" id="PF18559"/>
    </source>
</evidence>
<dbReference type="InterPro" id="IPR002772">
    <property type="entry name" value="Glyco_hydro_3_C"/>
</dbReference>
<dbReference type="Pfam" id="PF01915">
    <property type="entry name" value="Glyco_hydro_3_C"/>
    <property type="match status" value="1"/>
</dbReference>
<dbReference type="InterPro" id="IPR036962">
    <property type="entry name" value="Glyco_hydro_3_N_sf"/>
</dbReference>
<proteinExistence type="predicted"/>
<accession>A0A547PA11</accession>
<keyword evidence="1 5" id="KW-0378">Hydrolase</keyword>
<dbReference type="GO" id="GO:0008422">
    <property type="term" value="F:beta-glucosidase activity"/>
    <property type="evidence" value="ECO:0007669"/>
    <property type="project" value="TreeGrafter"/>
</dbReference>
<feature type="domain" description="Glycoside hydrolase family 3 N-terminal" evidence="2">
    <location>
        <begin position="91"/>
        <end position="415"/>
    </location>
</feature>
<dbReference type="Proteomes" id="UP000316343">
    <property type="component" value="Unassembled WGS sequence"/>
</dbReference>
<feature type="domain" description="Glycoside hydrolase family 3 C-terminal" evidence="3">
    <location>
        <begin position="456"/>
        <end position="661"/>
    </location>
</feature>
<dbReference type="OrthoDB" id="9781691at2"/>
<dbReference type="InterPro" id="IPR051915">
    <property type="entry name" value="Cellulose_Degrad_GH3"/>
</dbReference>
<dbReference type="Pfam" id="PF18559">
    <property type="entry name" value="Exop_C"/>
    <property type="match status" value="1"/>
</dbReference>
<dbReference type="PRINTS" id="PR00133">
    <property type="entry name" value="GLHYDRLASE3"/>
</dbReference>
<keyword evidence="6" id="KW-1185">Reference proteome</keyword>
<dbReference type="GO" id="GO:0009251">
    <property type="term" value="P:glucan catabolic process"/>
    <property type="evidence" value="ECO:0007669"/>
    <property type="project" value="TreeGrafter"/>
</dbReference>
<dbReference type="InterPro" id="IPR001764">
    <property type="entry name" value="Glyco_hydro_3_N"/>
</dbReference>
<comment type="caution">
    <text evidence="5">The sequence shown here is derived from an EMBL/GenBank/DDBJ whole genome shotgun (WGS) entry which is preliminary data.</text>
</comment>
<dbReference type="AlphaFoldDB" id="A0A547PA11"/>
<dbReference type="SUPFAM" id="SSF52279">
    <property type="entry name" value="Beta-D-glucan exohydrolase, C-terminal domain"/>
    <property type="match status" value="1"/>
</dbReference>
<dbReference type="Gene3D" id="3.40.50.1700">
    <property type="entry name" value="Glycoside hydrolase family 3 C-terminal domain"/>
    <property type="match status" value="1"/>
</dbReference>
<dbReference type="SUPFAM" id="SSF51445">
    <property type="entry name" value="(Trans)glycosidases"/>
    <property type="match status" value="1"/>
</dbReference>
<evidence type="ECO:0000259" key="3">
    <source>
        <dbReference type="Pfam" id="PF01915"/>
    </source>
</evidence>
<dbReference type="PANTHER" id="PTHR30620">
    <property type="entry name" value="PERIPLASMIC BETA-GLUCOSIDASE-RELATED"/>
    <property type="match status" value="1"/>
</dbReference>
<gene>
    <name evidence="5" type="ORF">FGU71_03325</name>
</gene>
<dbReference type="InterPro" id="IPR041443">
    <property type="entry name" value="Exop_C"/>
</dbReference>
<dbReference type="Gene3D" id="3.20.20.300">
    <property type="entry name" value="Glycoside hydrolase, family 3, N-terminal domain"/>
    <property type="match status" value="1"/>
</dbReference>
<feature type="domain" description="ExoP galactose-binding-like" evidence="4">
    <location>
        <begin position="695"/>
        <end position="844"/>
    </location>
</feature>
<organism evidence="5 6">
    <name type="scientific">Erythrobacter insulae</name>
    <dbReference type="NCBI Taxonomy" id="2584124"/>
    <lineage>
        <taxon>Bacteria</taxon>
        <taxon>Pseudomonadati</taxon>
        <taxon>Pseudomonadota</taxon>
        <taxon>Alphaproteobacteria</taxon>
        <taxon>Sphingomonadales</taxon>
        <taxon>Erythrobacteraceae</taxon>
        <taxon>Erythrobacter/Porphyrobacter group</taxon>
        <taxon>Erythrobacter</taxon>
    </lineage>
</organism>
<sequence length="855" mass="90536">MIALPFWAEGDFTVRFYSLAIATGAILISGCATYPVGADPISSPAPVLGEMDNNDTQAGVADPSIWPVYEYPVDTSDETEARIAQIIARMTLEEKVGQLVQADLCCVTAKDVKEYNLGSVLNGGNSGPYGDDTAPASQWLKAADEFYDASVDTSDGGVGIPIVWGTDAVHGHSNIIGATIFPHNIGLGAMRDAELVERIAQVTAKEIRVTGQEWTFAPTVAVPQDFRWGRAYEGYSSDPALVASYVGAMVRGLQGAPDSQNLLAGPYVIASTKHYLADGGTKDGIDQGDADISEEELRDIHGAPYGPAIENGVATVMASFSSWQGKKMTGNRSLLTDVLKDQMGFKGFVVSDWNAHGQVEGCTNESCPKAITAGIDMFMAPDTWKAIYADTLAKAKDGTIPMARIDEANAAVLRVKMRLGLFEAGRPSERLLSGQYELLGAPEHRAVARESVRKSLVLLKNSGILPLKANANLLVAGDGADDIARQSGGWTISWQGTGIGNDSFPGATSLFAGIKTAVAQAGGTAQLSPDGSFTKKPDAAIVVFGETPYAEFQGDRATLALDTELTAPYETMRKLKAQGIPVVAVMITGRPLYVNPALNIADAFVVTWLPGSEGGGLADVLIGGPDGNARYDFTGQLPTAWPKTPDMGDGVLFPFGYGLSYTMPAPAWQPLTEVDTANAGDSRNWLKAGVPASSWSLLVEGAGSGEETRITTVPVEALNGRVRVTASDYIVQEGARRFVISSGQSSVTLRNFEAIDLDRETNADVLLLFTAKTWTALKNAKIGASGNSSEGMVALSLPKTEGYVRYGIPLKCFRTKGADMTALTKPFVLETAGPADFGLTEIRLGSDAEQILPCQ</sequence>
<dbReference type="Pfam" id="PF00933">
    <property type="entry name" value="Glyco_hydro_3"/>
    <property type="match status" value="1"/>
</dbReference>
<protein>
    <submittedName>
        <fullName evidence="5">Glycoside hydrolase family 3 protein</fullName>
    </submittedName>
</protein>
<evidence type="ECO:0000256" key="1">
    <source>
        <dbReference type="ARBA" id="ARBA00022801"/>
    </source>
</evidence>
<dbReference type="Gene3D" id="2.60.120.430">
    <property type="entry name" value="Galactose-binding lectin"/>
    <property type="match status" value="1"/>
</dbReference>
<reference evidence="5 6" key="1">
    <citation type="submission" date="2019-06" db="EMBL/GenBank/DDBJ databases">
        <title>Erythrobacter insulae sp. nov., isolated from a tidal flat.</title>
        <authorList>
            <person name="Yoon J.-H."/>
        </authorList>
    </citation>
    <scope>NUCLEOTIDE SEQUENCE [LARGE SCALE GENOMIC DNA]</scope>
    <source>
        <strain evidence="5 6">JBTF-M21</strain>
    </source>
</reference>
<dbReference type="InterPro" id="IPR017853">
    <property type="entry name" value="GH"/>
</dbReference>
<dbReference type="InterPro" id="IPR036881">
    <property type="entry name" value="Glyco_hydro_3_C_sf"/>
</dbReference>
<dbReference type="EMBL" id="VHJK01000001">
    <property type="protein sequence ID" value="TRD10981.1"/>
    <property type="molecule type" value="Genomic_DNA"/>
</dbReference>
<name>A0A547PA11_9SPHN</name>
<evidence type="ECO:0000259" key="2">
    <source>
        <dbReference type="Pfam" id="PF00933"/>
    </source>
</evidence>
<evidence type="ECO:0000313" key="6">
    <source>
        <dbReference type="Proteomes" id="UP000316343"/>
    </source>
</evidence>